<gene>
    <name evidence="2" type="ORF">RCL2_002918000</name>
</gene>
<evidence type="ECO:0000313" key="3">
    <source>
        <dbReference type="Proteomes" id="UP000615446"/>
    </source>
</evidence>
<dbReference type="AlphaFoldDB" id="A0A8H3ME53"/>
<feature type="region of interest" description="Disordered" evidence="1">
    <location>
        <begin position="1"/>
        <end position="29"/>
    </location>
</feature>
<dbReference type="EMBL" id="BLAL01000315">
    <property type="protein sequence ID" value="GET02811.1"/>
    <property type="molecule type" value="Genomic_DNA"/>
</dbReference>
<reference evidence="2" key="1">
    <citation type="submission" date="2019-10" db="EMBL/GenBank/DDBJ databases">
        <title>Conservation and host-specific expression of non-tandemly repeated heterogenous ribosome RNA gene in arbuscular mycorrhizal fungi.</title>
        <authorList>
            <person name="Maeda T."/>
            <person name="Kobayashi Y."/>
            <person name="Nakagawa T."/>
            <person name="Ezawa T."/>
            <person name="Yamaguchi K."/>
            <person name="Bino T."/>
            <person name="Nishimoto Y."/>
            <person name="Shigenobu S."/>
            <person name="Kawaguchi M."/>
        </authorList>
    </citation>
    <scope>NUCLEOTIDE SEQUENCE</scope>
    <source>
        <strain evidence="2">HR1</strain>
    </source>
</reference>
<feature type="region of interest" description="Disordered" evidence="1">
    <location>
        <begin position="65"/>
        <end position="84"/>
    </location>
</feature>
<comment type="caution">
    <text evidence="2">The sequence shown here is derived from an EMBL/GenBank/DDBJ whole genome shotgun (WGS) entry which is preliminary data.</text>
</comment>
<sequence length="84" mass="9931">MRQSTKTANILDDLTPKCDKKKHYSHPVTTNNISETQEKISRLKQLIVQEKESYNRYIELSNYHTQKENDEKSKDYQDLANEAN</sequence>
<dbReference type="Proteomes" id="UP000615446">
    <property type="component" value="Unassembled WGS sequence"/>
</dbReference>
<feature type="compositionally biased region" description="Basic and acidic residues" evidence="1">
    <location>
        <begin position="65"/>
        <end position="77"/>
    </location>
</feature>
<proteinExistence type="predicted"/>
<accession>A0A8H3ME53</accession>
<name>A0A8H3ME53_9GLOM</name>
<evidence type="ECO:0000256" key="1">
    <source>
        <dbReference type="SAM" id="MobiDB-lite"/>
    </source>
</evidence>
<organism evidence="2 3">
    <name type="scientific">Rhizophagus clarus</name>
    <dbReference type="NCBI Taxonomy" id="94130"/>
    <lineage>
        <taxon>Eukaryota</taxon>
        <taxon>Fungi</taxon>
        <taxon>Fungi incertae sedis</taxon>
        <taxon>Mucoromycota</taxon>
        <taxon>Glomeromycotina</taxon>
        <taxon>Glomeromycetes</taxon>
        <taxon>Glomerales</taxon>
        <taxon>Glomeraceae</taxon>
        <taxon>Rhizophagus</taxon>
    </lineage>
</organism>
<protein>
    <submittedName>
        <fullName evidence="2">Uncharacterized protein</fullName>
    </submittedName>
</protein>
<evidence type="ECO:0000313" key="2">
    <source>
        <dbReference type="EMBL" id="GET02811.1"/>
    </source>
</evidence>